<dbReference type="EMBL" id="JABXWT010000014">
    <property type="protein sequence ID" value="NVO57778.1"/>
    <property type="molecule type" value="Genomic_DNA"/>
</dbReference>
<reference evidence="2 3" key="1">
    <citation type="submission" date="2020-06" db="EMBL/GenBank/DDBJ databases">
        <authorList>
            <person name="Cao W.R."/>
        </authorList>
    </citation>
    <scope>NUCLEOTIDE SEQUENCE [LARGE SCALE GENOMIC DNA]</scope>
    <source>
        <strain evidence="2 3">B1Z28</strain>
    </source>
</reference>
<organism evidence="2 3">
    <name type="scientific">Ruegeria haliotis</name>
    <dbReference type="NCBI Taxonomy" id="2747601"/>
    <lineage>
        <taxon>Bacteria</taxon>
        <taxon>Pseudomonadati</taxon>
        <taxon>Pseudomonadota</taxon>
        <taxon>Alphaproteobacteria</taxon>
        <taxon>Rhodobacterales</taxon>
        <taxon>Roseobacteraceae</taxon>
        <taxon>Ruegeria</taxon>
    </lineage>
</organism>
<dbReference type="Gene3D" id="3.10.450.50">
    <property type="match status" value="2"/>
</dbReference>
<dbReference type="Pfam" id="PF12680">
    <property type="entry name" value="SnoaL_2"/>
    <property type="match status" value="1"/>
</dbReference>
<keyword evidence="3" id="KW-1185">Reference proteome</keyword>
<evidence type="ECO:0000313" key="3">
    <source>
        <dbReference type="Proteomes" id="UP000630805"/>
    </source>
</evidence>
<name>A0ABX2PUC1_9RHOB</name>
<gene>
    <name evidence="2" type="ORF">HW561_18420</name>
</gene>
<feature type="domain" description="SnoaL-like" evidence="1">
    <location>
        <begin position="9"/>
        <end position="99"/>
    </location>
</feature>
<dbReference type="InterPro" id="IPR037401">
    <property type="entry name" value="SnoaL-like"/>
</dbReference>
<dbReference type="SUPFAM" id="SSF54427">
    <property type="entry name" value="NTF2-like"/>
    <property type="match status" value="2"/>
</dbReference>
<dbReference type="InterPro" id="IPR032710">
    <property type="entry name" value="NTF2-like_dom_sf"/>
</dbReference>
<dbReference type="RefSeq" id="WP_176866840.1">
    <property type="nucleotide sequence ID" value="NZ_JABXWT010000014.1"/>
</dbReference>
<accession>A0ABX2PUC1</accession>
<comment type="caution">
    <text evidence="2">The sequence shown here is derived from an EMBL/GenBank/DDBJ whole genome shotgun (WGS) entry which is preliminary data.</text>
</comment>
<evidence type="ECO:0000259" key="1">
    <source>
        <dbReference type="Pfam" id="PF12680"/>
    </source>
</evidence>
<dbReference type="Proteomes" id="UP000630805">
    <property type="component" value="Unassembled WGS sequence"/>
</dbReference>
<evidence type="ECO:0000313" key="2">
    <source>
        <dbReference type="EMBL" id="NVO57778.1"/>
    </source>
</evidence>
<protein>
    <recommendedName>
        <fullName evidence="1">SnoaL-like domain-containing protein</fullName>
    </recommendedName>
</protein>
<sequence length="253" mass="28298">MMAKKELLQKLLKGIETGDPEAATVVNEDTYIQHNPRTGGGSLGLAELFAHLASTNPRVTFVRVFEDGDFAFAHNEYDFNGVEVAFEVFRFENGKAVEHWDNIQMRQPPNPSGRGMLDGETAITDLDKTEVNRALVTTFAQKVLVERRHELLETFAVDDLVQHDPEIPDSSTSLRASLEALLPDGTPRIAYQHLHRVLAEGNFVLCMCEGSKNGVHSGLYDLFRVADGKIVEHWNTVSAIAPRHEWKNENGKF</sequence>
<proteinExistence type="predicted"/>